<comment type="caution">
    <text evidence="1">The sequence shown here is derived from an EMBL/GenBank/DDBJ whole genome shotgun (WGS) entry which is preliminary data.</text>
</comment>
<dbReference type="Proteomes" id="UP001596391">
    <property type="component" value="Unassembled WGS sequence"/>
</dbReference>
<sequence length="298" mass="33054">MMGFRTVSLVAAFAILGIPKSCYQTTKLVQKTMAPDIYHSTSVDQIEKDTSARDASIKTLNASVLITASQGGGKTGKVVTYTSFRGYIFVRKPNDLRVILQLPVLGSRALDMVSDGKMFTLVHATAGHGDAWMHGSNTVTTPSKNGLENLRPGVFFDSLLVPGVAADEFVSLNESTRIVPLPDKKRVSMEEPDYDLTISKVKSGNVLRTVRVLHISRVDMLPFQQDIYDEQGRVVTSATYEKYKTFNNVQFPSVITMQRPLDQYSLKVEITKMTINGELEDDQFELKPPPTVTVQELK</sequence>
<accession>A0ABW1ZAK4</accession>
<gene>
    <name evidence="1" type="ORF">ACFQBQ_11470</name>
</gene>
<keyword evidence="2" id="KW-1185">Reference proteome</keyword>
<evidence type="ECO:0008006" key="3">
    <source>
        <dbReference type="Google" id="ProtNLM"/>
    </source>
</evidence>
<reference evidence="2" key="1">
    <citation type="journal article" date="2019" name="Int. J. Syst. Evol. Microbiol.">
        <title>The Global Catalogue of Microorganisms (GCM) 10K type strain sequencing project: providing services to taxonomists for standard genome sequencing and annotation.</title>
        <authorList>
            <consortium name="The Broad Institute Genomics Platform"/>
            <consortium name="The Broad Institute Genome Sequencing Center for Infectious Disease"/>
            <person name="Wu L."/>
            <person name="Ma J."/>
        </authorList>
    </citation>
    <scope>NUCLEOTIDE SEQUENCE [LARGE SCALE GENOMIC DNA]</scope>
    <source>
        <strain evidence="2">CGMCC 1.16026</strain>
    </source>
</reference>
<name>A0ABW1ZAK4_9BACT</name>
<proteinExistence type="predicted"/>
<dbReference type="RefSeq" id="WP_390235196.1">
    <property type="nucleotide sequence ID" value="NZ_JBHSWI010000001.1"/>
</dbReference>
<dbReference type="EMBL" id="JBHSWI010000001">
    <property type="protein sequence ID" value="MFC6646189.1"/>
    <property type="molecule type" value="Genomic_DNA"/>
</dbReference>
<evidence type="ECO:0000313" key="2">
    <source>
        <dbReference type="Proteomes" id="UP001596391"/>
    </source>
</evidence>
<dbReference type="Gene3D" id="2.50.20.10">
    <property type="entry name" value="Lipoprotein localisation LolA/LolB/LppX"/>
    <property type="match status" value="1"/>
</dbReference>
<protein>
    <recommendedName>
        <fullName evidence="3">Outer membrane lipoprotein-sorting protein</fullName>
    </recommendedName>
</protein>
<organism evidence="1 2">
    <name type="scientific">Granulicella cerasi</name>
    <dbReference type="NCBI Taxonomy" id="741063"/>
    <lineage>
        <taxon>Bacteria</taxon>
        <taxon>Pseudomonadati</taxon>
        <taxon>Acidobacteriota</taxon>
        <taxon>Terriglobia</taxon>
        <taxon>Terriglobales</taxon>
        <taxon>Acidobacteriaceae</taxon>
        <taxon>Granulicella</taxon>
    </lineage>
</organism>
<evidence type="ECO:0000313" key="1">
    <source>
        <dbReference type="EMBL" id="MFC6646189.1"/>
    </source>
</evidence>